<dbReference type="AlphaFoldDB" id="A0A415E0H0"/>
<gene>
    <name evidence="4" type="ORF">DW099_10485</name>
</gene>
<comment type="caution">
    <text evidence="4">The sequence shown here is derived from an EMBL/GenBank/DDBJ whole genome shotgun (WGS) entry which is preliminary data.</text>
</comment>
<dbReference type="InterPro" id="IPR003439">
    <property type="entry name" value="ABC_transporter-like_ATP-bd"/>
</dbReference>
<dbReference type="SMART" id="SM00382">
    <property type="entry name" value="AAA"/>
    <property type="match status" value="1"/>
</dbReference>
<dbReference type="Proteomes" id="UP000284841">
    <property type="component" value="Unassembled WGS sequence"/>
</dbReference>
<proteinExistence type="predicted"/>
<dbReference type="InterPro" id="IPR027417">
    <property type="entry name" value="P-loop_NTPase"/>
</dbReference>
<dbReference type="PANTHER" id="PTHR42798">
    <property type="entry name" value="LIPOPROTEIN-RELEASING SYSTEM ATP-BINDING PROTEIN LOLD"/>
    <property type="match status" value="1"/>
</dbReference>
<evidence type="ECO:0000313" key="4">
    <source>
        <dbReference type="EMBL" id="RHJ87126.1"/>
    </source>
</evidence>
<dbReference type="SUPFAM" id="SSF52540">
    <property type="entry name" value="P-loop containing nucleoside triphosphate hydrolases"/>
    <property type="match status" value="1"/>
</dbReference>
<dbReference type="PANTHER" id="PTHR42798:SF4">
    <property type="entry name" value="ABC TRANSPORTER DOMAIN-CONTAINING PROTEIN"/>
    <property type="match status" value="1"/>
</dbReference>
<sequence length="202" mass="22897">MIEGKNITKQFGNQVLFDGYNFAIEDGEFVCFSGVSGAGKTTLLNIIGLLEPLDGGELLINGIEYKTSRQRLQYFRTEVGFLFQNFALIENKTVEQNLEIVSKQNRTEFSIMEALERVGLQEKLHSKVYTLSGGEQQRIALARLFLKKCNIILADEPTGSLDRHNAQIVMDILFDLNQRGKTIILVTHDERIKQMAKRVITL</sequence>
<keyword evidence="1" id="KW-0547">Nucleotide-binding</keyword>
<keyword evidence="2 4" id="KW-0067">ATP-binding</keyword>
<evidence type="ECO:0000256" key="1">
    <source>
        <dbReference type="ARBA" id="ARBA00022741"/>
    </source>
</evidence>
<dbReference type="GO" id="GO:0016887">
    <property type="term" value="F:ATP hydrolysis activity"/>
    <property type="evidence" value="ECO:0007669"/>
    <property type="project" value="InterPro"/>
</dbReference>
<organism evidence="4 5">
    <name type="scientific">Emergencia timonensis</name>
    <dbReference type="NCBI Taxonomy" id="1776384"/>
    <lineage>
        <taxon>Bacteria</taxon>
        <taxon>Bacillati</taxon>
        <taxon>Bacillota</taxon>
        <taxon>Clostridia</taxon>
        <taxon>Peptostreptococcales</taxon>
        <taxon>Anaerovoracaceae</taxon>
        <taxon>Emergencia</taxon>
    </lineage>
</organism>
<dbReference type="Pfam" id="PF00005">
    <property type="entry name" value="ABC_tran"/>
    <property type="match status" value="1"/>
</dbReference>
<dbReference type="STRING" id="1776384.GCA_900086585_00576"/>
<reference evidence="4 5" key="1">
    <citation type="submission" date="2018-08" db="EMBL/GenBank/DDBJ databases">
        <title>A genome reference for cultivated species of the human gut microbiota.</title>
        <authorList>
            <person name="Zou Y."/>
            <person name="Xue W."/>
            <person name="Luo G."/>
        </authorList>
    </citation>
    <scope>NUCLEOTIDE SEQUENCE [LARGE SCALE GENOMIC DNA]</scope>
    <source>
        <strain evidence="4 5">AM07-24</strain>
    </source>
</reference>
<dbReference type="RefSeq" id="WP_067533629.1">
    <property type="nucleotide sequence ID" value="NZ_AP025567.1"/>
</dbReference>
<dbReference type="PROSITE" id="PS50893">
    <property type="entry name" value="ABC_TRANSPORTER_2"/>
    <property type="match status" value="1"/>
</dbReference>
<dbReference type="OrthoDB" id="9802264at2"/>
<evidence type="ECO:0000313" key="5">
    <source>
        <dbReference type="Proteomes" id="UP000284841"/>
    </source>
</evidence>
<name>A0A415E0H0_9FIRM</name>
<dbReference type="GO" id="GO:0005524">
    <property type="term" value="F:ATP binding"/>
    <property type="evidence" value="ECO:0007669"/>
    <property type="project" value="UniProtKB-KW"/>
</dbReference>
<dbReference type="Gene3D" id="3.40.50.300">
    <property type="entry name" value="P-loop containing nucleotide triphosphate hydrolases"/>
    <property type="match status" value="1"/>
</dbReference>
<accession>A0A415E0H0</accession>
<evidence type="ECO:0000256" key="2">
    <source>
        <dbReference type="ARBA" id="ARBA00022840"/>
    </source>
</evidence>
<dbReference type="PROSITE" id="PS00211">
    <property type="entry name" value="ABC_TRANSPORTER_1"/>
    <property type="match status" value="1"/>
</dbReference>
<dbReference type="InterPro" id="IPR017871">
    <property type="entry name" value="ABC_transporter-like_CS"/>
</dbReference>
<dbReference type="EMBL" id="QRMS01000003">
    <property type="protein sequence ID" value="RHJ87126.1"/>
    <property type="molecule type" value="Genomic_DNA"/>
</dbReference>
<dbReference type="GeneID" id="83002986"/>
<feature type="domain" description="ABC transporter" evidence="3">
    <location>
        <begin position="2"/>
        <end position="202"/>
    </location>
</feature>
<keyword evidence="5" id="KW-1185">Reference proteome</keyword>
<dbReference type="InterPro" id="IPR003593">
    <property type="entry name" value="AAA+_ATPase"/>
</dbReference>
<protein>
    <submittedName>
        <fullName evidence="4">ATP-binding cassette domain-containing protein</fullName>
    </submittedName>
</protein>
<evidence type="ECO:0000259" key="3">
    <source>
        <dbReference type="PROSITE" id="PS50893"/>
    </source>
</evidence>